<dbReference type="AlphaFoldDB" id="A0A0P1E647"/>
<protein>
    <submittedName>
        <fullName evidence="3">Zc3h12a-like Ribonuclease NYN domain protein</fullName>
    </submittedName>
</protein>
<organism evidence="3 4">
    <name type="scientific">Ruegeria atlantica</name>
    <dbReference type="NCBI Taxonomy" id="81569"/>
    <lineage>
        <taxon>Bacteria</taxon>
        <taxon>Pseudomonadati</taxon>
        <taxon>Pseudomonadota</taxon>
        <taxon>Alphaproteobacteria</taxon>
        <taxon>Rhodobacterales</taxon>
        <taxon>Roseobacteraceae</taxon>
        <taxon>Ruegeria</taxon>
    </lineage>
</organism>
<sequence length="184" mass="20093">MRLPLFLFILSICGLFAALSRPALSDWAMVAGLCSVASAILLLGKWLRRSKAPENWAVVDGSNILHWREGIPDIATVREVVDALTASGLTPGVVFDANVGYKISDRYMNYKALASLLGLPVDRVMVAPKGTPADPLILQVARDLGATIVTNDRFRDWVDDYPNVLQAKELVQGGYRNGTLWLAL</sequence>
<gene>
    <name evidence="3" type="ORF">RUM4293_03095</name>
</gene>
<dbReference type="Proteomes" id="UP000050786">
    <property type="component" value="Unassembled WGS sequence"/>
</dbReference>
<proteinExistence type="predicted"/>
<keyword evidence="1" id="KW-0812">Transmembrane</keyword>
<keyword evidence="1" id="KW-1133">Transmembrane helix</keyword>
<dbReference type="EMBL" id="CYPS01000043">
    <property type="protein sequence ID" value="CUH44198.1"/>
    <property type="molecule type" value="Genomic_DNA"/>
</dbReference>
<dbReference type="InterPro" id="IPR021869">
    <property type="entry name" value="RNase_Zc3h12_NYN"/>
</dbReference>
<reference evidence="4" key="1">
    <citation type="submission" date="2015-09" db="EMBL/GenBank/DDBJ databases">
        <authorList>
            <person name="Rodrigo-Torres L."/>
            <person name="Arahal D.R."/>
        </authorList>
    </citation>
    <scope>NUCLEOTIDE SEQUENCE [LARGE SCALE GENOMIC DNA]</scope>
    <source>
        <strain evidence="4">CECT 4293</strain>
    </source>
</reference>
<accession>A0A0P1E647</accession>
<dbReference type="Pfam" id="PF11977">
    <property type="entry name" value="RNase_Zc3h12a"/>
    <property type="match status" value="1"/>
</dbReference>
<evidence type="ECO:0000256" key="1">
    <source>
        <dbReference type="SAM" id="Phobius"/>
    </source>
</evidence>
<evidence type="ECO:0000259" key="2">
    <source>
        <dbReference type="Pfam" id="PF11977"/>
    </source>
</evidence>
<keyword evidence="4" id="KW-1185">Reference proteome</keyword>
<evidence type="ECO:0000313" key="3">
    <source>
        <dbReference type="EMBL" id="CUH44198.1"/>
    </source>
</evidence>
<feature type="domain" description="RNase NYN" evidence="2">
    <location>
        <begin position="57"/>
        <end position="164"/>
    </location>
</feature>
<dbReference type="Gene3D" id="3.40.50.11980">
    <property type="match status" value="1"/>
</dbReference>
<feature type="transmembrane region" description="Helical" evidence="1">
    <location>
        <begin position="27"/>
        <end position="47"/>
    </location>
</feature>
<keyword evidence="1" id="KW-0472">Membrane</keyword>
<name>A0A0P1E647_9RHOB</name>
<evidence type="ECO:0000313" key="4">
    <source>
        <dbReference type="Proteomes" id="UP000050786"/>
    </source>
</evidence>